<accession>A0A397SHB4</accession>
<evidence type="ECO:0000313" key="3">
    <source>
        <dbReference type="EMBL" id="RIA83357.1"/>
    </source>
</evidence>
<dbReference type="SUPFAM" id="SSF81901">
    <property type="entry name" value="HCP-like"/>
    <property type="match status" value="2"/>
</dbReference>
<dbReference type="Pfam" id="PF00651">
    <property type="entry name" value="BTB"/>
    <property type="match status" value="1"/>
</dbReference>
<name>A0A397SHB4_9GLOM</name>
<comment type="caution">
    <text evidence="3">The sequence shown here is derived from an EMBL/GenBank/DDBJ whole genome shotgun (WGS) entry which is preliminary data.</text>
</comment>
<dbReference type="SMART" id="SM00671">
    <property type="entry name" value="SEL1"/>
    <property type="match status" value="6"/>
</dbReference>
<dbReference type="SMART" id="SM00225">
    <property type="entry name" value="BTB"/>
    <property type="match status" value="1"/>
</dbReference>
<dbReference type="InterPro" id="IPR011990">
    <property type="entry name" value="TPR-like_helical_dom_sf"/>
</dbReference>
<dbReference type="AlphaFoldDB" id="A0A397SHB4"/>
<dbReference type="SUPFAM" id="SSF54695">
    <property type="entry name" value="POZ domain"/>
    <property type="match status" value="1"/>
</dbReference>
<organism evidence="3 4">
    <name type="scientific">Glomus cerebriforme</name>
    <dbReference type="NCBI Taxonomy" id="658196"/>
    <lineage>
        <taxon>Eukaryota</taxon>
        <taxon>Fungi</taxon>
        <taxon>Fungi incertae sedis</taxon>
        <taxon>Mucoromycota</taxon>
        <taxon>Glomeromycotina</taxon>
        <taxon>Glomeromycetes</taxon>
        <taxon>Glomerales</taxon>
        <taxon>Glomeraceae</taxon>
        <taxon>Glomus</taxon>
    </lineage>
</organism>
<dbReference type="InterPro" id="IPR006597">
    <property type="entry name" value="Sel1-like"/>
</dbReference>
<dbReference type="PROSITE" id="PS50097">
    <property type="entry name" value="BTB"/>
    <property type="match status" value="1"/>
</dbReference>
<evidence type="ECO:0000259" key="2">
    <source>
        <dbReference type="PROSITE" id="PS50097"/>
    </source>
</evidence>
<evidence type="ECO:0000256" key="1">
    <source>
        <dbReference type="ARBA" id="ARBA00038101"/>
    </source>
</evidence>
<proteinExistence type="inferred from homology"/>
<dbReference type="InterPro" id="IPR050767">
    <property type="entry name" value="Sel1_AlgK"/>
</dbReference>
<dbReference type="Pfam" id="PF07707">
    <property type="entry name" value="BACK"/>
    <property type="match status" value="1"/>
</dbReference>
<dbReference type="InterPro" id="IPR000210">
    <property type="entry name" value="BTB/POZ_dom"/>
</dbReference>
<dbReference type="CDD" id="cd18186">
    <property type="entry name" value="BTB_POZ_ZBTB_KLHL-like"/>
    <property type="match status" value="1"/>
</dbReference>
<dbReference type="Gene3D" id="1.25.40.10">
    <property type="entry name" value="Tetratricopeptide repeat domain"/>
    <property type="match status" value="2"/>
</dbReference>
<sequence length="519" mass="60312">MVDNKLLLKLSQNLLKILDDDEYYDITIEVGNDPYVKVFRAHMVILNYRSPYLRRILSMNKKKNDGTLTNIKLPNILPEIFQIILRYIYGGRLSLEEYDISDIIKILVTANELSLKELIPHLESFLIENKTNWMEQNFDLIYQTSFENDSFLELQKYCTDIISKEPNKIFNSPNFSLISEKLLISLIQNNHFQISEIQVWEHILKWGIAQNPELSSDLSSYSNDDFNALKNTLQKIIPFIKFTKFTSKEFLNKVYPYKKLIPEDLCDNLVKYFLDHNGNSYNEKEHNIAHGYLYENGEHIVKDVAECNLGQYYRYGKGVEKDEVKAFEYFKKSADQGYLNAQFQLGYCYDKGIGIEINKAKAFEYYKIAAEKGHNIAQNNLGILYENGEGIGNDLEKAIYWYNKATENGNDTAQYNLGRCYRFGIGVEKNDIKSFEYYKKSADQGHLKAKFNLGYYYDKGIGIEVNKAKAFEYYKIAADNGYSDAQNSIGFLYKNGEGTEKNLEKAAYWFQKAEESINV</sequence>
<dbReference type="Gene3D" id="3.30.710.10">
    <property type="entry name" value="Potassium Channel Kv1.1, Chain A"/>
    <property type="match status" value="1"/>
</dbReference>
<evidence type="ECO:0000313" key="4">
    <source>
        <dbReference type="Proteomes" id="UP000265703"/>
    </source>
</evidence>
<protein>
    <recommendedName>
        <fullName evidence="2">BTB domain-containing protein</fullName>
    </recommendedName>
</protein>
<dbReference type="EMBL" id="QKYT01000580">
    <property type="protein sequence ID" value="RIA83357.1"/>
    <property type="molecule type" value="Genomic_DNA"/>
</dbReference>
<comment type="similarity">
    <text evidence="1">Belongs to the sel-1 family.</text>
</comment>
<dbReference type="Gene3D" id="1.25.40.420">
    <property type="match status" value="1"/>
</dbReference>
<dbReference type="OrthoDB" id="2247385at2759"/>
<reference evidence="3 4" key="1">
    <citation type="submission" date="2018-06" db="EMBL/GenBank/DDBJ databases">
        <title>Comparative genomics reveals the genomic features of Rhizophagus irregularis, R. cerebriforme, R. diaphanum and Gigaspora rosea, and their symbiotic lifestyle signature.</title>
        <authorList>
            <person name="Morin E."/>
            <person name="San Clemente H."/>
            <person name="Chen E.C.H."/>
            <person name="De La Providencia I."/>
            <person name="Hainaut M."/>
            <person name="Kuo A."/>
            <person name="Kohler A."/>
            <person name="Murat C."/>
            <person name="Tang N."/>
            <person name="Roy S."/>
            <person name="Loubradou J."/>
            <person name="Henrissat B."/>
            <person name="Grigoriev I.V."/>
            <person name="Corradi N."/>
            <person name="Roux C."/>
            <person name="Martin F.M."/>
        </authorList>
    </citation>
    <scope>NUCLEOTIDE SEQUENCE [LARGE SCALE GENOMIC DNA]</scope>
    <source>
        <strain evidence="3 4">DAOM 227022</strain>
    </source>
</reference>
<dbReference type="InterPro" id="IPR011705">
    <property type="entry name" value="BACK"/>
</dbReference>
<keyword evidence="4" id="KW-1185">Reference proteome</keyword>
<dbReference type="InterPro" id="IPR011333">
    <property type="entry name" value="SKP1/BTB/POZ_sf"/>
</dbReference>
<dbReference type="PANTHER" id="PTHR11102:SF160">
    <property type="entry name" value="ERAD-ASSOCIATED E3 UBIQUITIN-PROTEIN LIGASE COMPONENT HRD3"/>
    <property type="match status" value="1"/>
</dbReference>
<dbReference type="Proteomes" id="UP000265703">
    <property type="component" value="Unassembled WGS sequence"/>
</dbReference>
<feature type="domain" description="BTB" evidence="2">
    <location>
        <begin position="24"/>
        <end position="97"/>
    </location>
</feature>
<dbReference type="Pfam" id="PF08238">
    <property type="entry name" value="Sel1"/>
    <property type="match status" value="7"/>
</dbReference>
<dbReference type="PANTHER" id="PTHR11102">
    <property type="entry name" value="SEL-1-LIKE PROTEIN"/>
    <property type="match status" value="1"/>
</dbReference>
<gene>
    <name evidence="3" type="ORF">C1645_466916</name>
</gene>